<dbReference type="Pfam" id="PF19480">
    <property type="entry name" value="DUF6016"/>
    <property type="match status" value="1"/>
</dbReference>
<dbReference type="InterPro" id="IPR027565">
    <property type="entry name" value="Cupin_WbuC"/>
</dbReference>
<evidence type="ECO:0000313" key="3">
    <source>
        <dbReference type="Proteomes" id="UP000553343"/>
    </source>
</evidence>
<evidence type="ECO:0000259" key="1">
    <source>
        <dbReference type="Pfam" id="PF19480"/>
    </source>
</evidence>
<evidence type="ECO:0000313" key="2">
    <source>
        <dbReference type="EMBL" id="NWH04964.1"/>
    </source>
</evidence>
<dbReference type="EMBL" id="JACADJ010000021">
    <property type="protein sequence ID" value="NWH04964.1"/>
    <property type="molecule type" value="Genomic_DNA"/>
</dbReference>
<sequence>MNEKSPARFIKYVNEKKITWLWELVEAASWSRARLCLHDPKDLTESKMIIGMKKESYIPPHRQRHAKKHLTVLEGELRLLYFDNSGECKDVIDLKPLDSVNPFNISNLAPQIEINNGLLHTVFSASTKSLYFETRYGGEPTEWATFSPDRENPENGLAYLKNTMANYHAN</sequence>
<dbReference type="RefSeq" id="WP_178366419.1">
    <property type="nucleotide sequence ID" value="NZ_JACADJ010000021.1"/>
</dbReference>
<proteinExistence type="predicted"/>
<keyword evidence="3" id="KW-1185">Reference proteome</keyword>
<dbReference type="InterPro" id="IPR046058">
    <property type="entry name" value="WbuC_cupin"/>
</dbReference>
<dbReference type="SUPFAM" id="SSF51182">
    <property type="entry name" value="RmlC-like cupins"/>
    <property type="match status" value="1"/>
</dbReference>
<dbReference type="InterPro" id="IPR011051">
    <property type="entry name" value="RmlC_Cupin_sf"/>
</dbReference>
<reference evidence="2 3" key="1">
    <citation type="submission" date="2020-06" db="EMBL/GenBank/DDBJ databases">
        <title>High-quality draft genome of sulfate reducer Desulfobacter latus type strain AcrS2 isolated from marine sediment.</title>
        <authorList>
            <person name="Hoppe M."/>
            <person name="Larsen C.K."/>
            <person name="Marshall I.P.G."/>
            <person name="Schramm A."/>
            <person name="Marietou A.G."/>
        </authorList>
    </citation>
    <scope>NUCLEOTIDE SEQUENCE [LARGE SCALE GENOMIC DNA]</scope>
    <source>
        <strain evidence="2 3">AcRS2</strain>
    </source>
</reference>
<dbReference type="AlphaFoldDB" id="A0A850SUC0"/>
<protein>
    <submittedName>
        <fullName evidence="2">Cupin fold metalloprotein, WbuC family</fullName>
    </submittedName>
</protein>
<gene>
    <name evidence="2" type="ORF">HXW94_08210</name>
</gene>
<name>A0A850SUC0_9BACT</name>
<organism evidence="2 3">
    <name type="scientific">Desulfobacter latus</name>
    <dbReference type="NCBI Taxonomy" id="2292"/>
    <lineage>
        <taxon>Bacteria</taxon>
        <taxon>Pseudomonadati</taxon>
        <taxon>Thermodesulfobacteriota</taxon>
        <taxon>Desulfobacteria</taxon>
        <taxon>Desulfobacterales</taxon>
        <taxon>Desulfobacteraceae</taxon>
        <taxon>Desulfobacter</taxon>
    </lineage>
</organism>
<comment type="caution">
    <text evidence="2">The sequence shown here is derived from an EMBL/GenBank/DDBJ whole genome shotgun (WGS) entry which is preliminary data.</text>
</comment>
<accession>A0A850SUC0</accession>
<feature type="domain" description="Cupin fold metalloprotein WbuC cupin" evidence="1">
    <location>
        <begin position="26"/>
        <end position="92"/>
    </location>
</feature>
<dbReference type="NCBIfam" id="TIGR04366">
    <property type="entry name" value="cupin_WbuC"/>
    <property type="match status" value="1"/>
</dbReference>
<dbReference type="Proteomes" id="UP000553343">
    <property type="component" value="Unassembled WGS sequence"/>
</dbReference>